<dbReference type="eggNOG" id="COG0589">
    <property type="taxonomic scope" value="Bacteria"/>
</dbReference>
<gene>
    <name evidence="3" type="ordered locus">AciX8_2806</name>
</gene>
<name>G8NP09_GRAMM</name>
<dbReference type="PANTHER" id="PTHR46268:SF22">
    <property type="entry name" value="SENSOR PROTEIN KDPD-RELATED"/>
    <property type="match status" value="1"/>
</dbReference>
<protein>
    <submittedName>
        <fullName evidence="3">UspA domain-containing protein</fullName>
    </submittedName>
</protein>
<evidence type="ECO:0000313" key="3">
    <source>
        <dbReference type="EMBL" id="AEU37113.1"/>
    </source>
</evidence>
<dbReference type="STRING" id="682795.AciX8_2806"/>
<dbReference type="Proteomes" id="UP000007113">
    <property type="component" value="Chromosome"/>
</dbReference>
<evidence type="ECO:0000256" key="1">
    <source>
        <dbReference type="ARBA" id="ARBA00008791"/>
    </source>
</evidence>
<organism evidence="3 4">
    <name type="scientific">Granulicella mallensis (strain ATCC BAA-1857 / DSM 23137 / MP5ACTX8)</name>
    <dbReference type="NCBI Taxonomy" id="682795"/>
    <lineage>
        <taxon>Bacteria</taxon>
        <taxon>Pseudomonadati</taxon>
        <taxon>Acidobacteriota</taxon>
        <taxon>Terriglobia</taxon>
        <taxon>Terriglobales</taxon>
        <taxon>Acidobacteriaceae</taxon>
        <taxon>Granulicella</taxon>
    </lineage>
</organism>
<reference evidence="3 4" key="1">
    <citation type="submission" date="2011-11" db="EMBL/GenBank/DDBJ databases">
        <title>Complete sequence of Granulicella mallensis MP5ACTX8.</title>
        <authorList>
            <consortium name="US DOE Joint Genome Institute"/>
            <person name="Lucas S."/>
            <person name="Copeland A."/>
            <person name="Lapidus A."/>
            <person name="Cheng J.-F."/>
            <person name="Goodwin L."/>
            <person name="Pitluck S."/>
            <person name="Peters L."/>
            <person name="Lu M."/>
            <person name="Detter J.C."/>
            <person name="Han C."/>
            <person name="Tapia R."/>
            <person name="Land M."/>
            <person name="Hauser L."/>
            <person name="Kyrpides N."/>
            <person name="Ivanova N."/>
            <person name="Mikhailova N."/>
            <person name="Pagani I."/>
            <person name="Rawat S."/>
            <person name="Mannisto M."/>
            <person name="Haggblom M."/>
            <person name="Woyke T."/>
        </authorList>
    </citation>
    <scope>NUCLEOTIDE SEQUENCE [LARGE SCALE GENOMIC DNA]</scope>
    <source>
        <strain evidence="4">ATCC BAA-1857 / DSM 23137 / MP5ACTX8</strain>
    </source>
</reference>
<dbReference type="KEGG" id="gma:AciX8_2806"/>
<dbReference type="PANTHER" id="PTHR46268">
    <property type="entry name" value="STRESS RESPONSE PROTEIN NHAX"/>
    <property type="match status" value="1"/>
</dbReference>
<dbReference type="AlphaFoldDB" id="G8NP09"/>
<dbReference type="Gene3D" id="3.40.50.620">
    <property type="entry name" value="HUPs"/>
    <property type="match status" value="1"/>
</dbReference>
<dbReference type="Pfam" id="PF00582">
    <property type="entry name" value="Usp"/>
    <property type="match status" value="1"/>
</dbReference>
<sequence length="169" mass="18651">MIEPTRSTFNPKKILVPMDFSPSSISALTTTIELARLFHAELYLLHVIPMLPIVTGIEFPTSFYPNQEFLADAEKESEKKMAEFVSNLLGQGIKASSKVEIGNDVVGNVLMVIEREHVDMLVISTHGMSGWRPVVFGSIAEKVVKLAECPVLLLRSAKILDKDDPKGAK</sequence>
<dbReference type="EMBL" id="CP003130">
    <property type="protein sequence ID" value="AEU37113.1"/>
    <property type="molecule type" value="Genomic_DNA"/>
</dbReference>
<dbReference type="SUPFAM" id="SSF52402">
    <property type="entry name" value="Adenine nucleotide alpha hydrolases-like"/>
    <property type="match status" value="1"/>
</dbReference>
<comment type="similarity">
    <text evidence="1">Belongs to the universal stress protein A family.</text>
</comment>
<dbReference type="InterPro" id="IPR006016">
    <property type="entry name" value="UspA"/>
</dbReference>
<dbReference type="InterPro" id="IPR006015">
    <property type="entry name" value="Universal_stress_UspA"/>
</dbReference>
<evidence type="ECO:0000313" key="4">
    <source>
        <dbReference type="Proteomes" id="UP000007113"/>
    </source>
</evidence>
<dbReference type="OrthoDB" id="9788959at2"/>
<proteinExistence type="inferred from homology"/>
<feature type="domain" description="UspA" evidence="2">
    <location>
        <begin position="12"/>
        <end position="155"/>
    </location>
</feature>
<dbReference type="CDD" id="cd00293">
    <property type="entry name" value="USP-like"/>
    <property type="match status" value="1"/>
</dbReference>
<accession>G8NP09</accession>
<keyword evidence="4" id="KW-1185">Reference proteome</keyword>
<evidence type="ECO:0000259" key="2">
    <source>
        <dbReference type="Pfam" id="PF00582"/>
    </source>
</evidence>
<dbReference type="InterPro" id="IPR014729">
    <property type="entry name" value="Rossmann-like_a/b/a_fold"/>
</dbReference>
<dbReference type="HOGENOM" id="CLU_049301_11_2_0"/>
<dbReference type="RefSeq" id="WP_014265990.1">
    <property type="nucleotide sequence ID" value="NC_016631.1"/>
</dbReference>
<dbReference type="PRINTS" id="PR01438">
    <property type="entry name" value="UNVRSLSTRESS"/>
</dbReference>